<dbReference type="GO" id="GO:0003677">
    <property type="term" value="F:DNA binding"/>
    <property type="evidence" value="ECO:0007669"/>
    <property type="project" value="UniProtKB-KW"/>
</dbReference>
<reference evidence="2 3" key="1">
    <citation type="journal article" date="2020" name="Microb. Ecol.">
        <title>Ecogenomics of the Marine Benthic Filamentous Cyanobacterium Adonisia.</title>
        <authorList>
            <person name="Walter J.M."/>
            <person name="Coutinho F.H."/>
            <person name="Leomil L."/>
            <person name="Hargreaves P.I."/>
            <person name="Campeao M.E."/>
            <person name="Vieira V.V."/>
            <person name="Silva B.S."/>
            <person name="Fistarol G.O."/>
            <person name="Salomon P.S."/>
            <person name="Sawabe T."/>
            <person name="Mino S."/>
            <person name="Hosokawa M."/>
            <person name="Miyashita H."/>
            <person name="Maruyama F."/>
            <person name="van Verk M.C."/>
            <person name="Dutilh B.E."/>
            <person name="Thompson C.C."/>
            <person name="Thompson F.L."/>
        </authorList>
    </citation>
    <scope>NUCLEOTIDE SEQUENCE [LARGE SCALE GENOMIC DNA]</scope>
    <source>
        <strain evidence="2 3">CCMR0082</strain>
    </source>
</reference>
<dbReference type="EMBL" id="QZCE01000002">
    <property type="protein sequence ID" value="NEZ65129.1"/>
    <property type="molecule type" value="Genomic_DNA"/>
</dbReference>
<keyword evidence="2" id="KW-0238">DNA-binding</keyword>
<dbReference type="Proteomes" id="UP000473574">
    <property type="component" value="Unassembled WGS sequence"/>
</dbReference>
<organism evidence="2 3">
    <name type="scientific">Adonisia turfae CCMR0082</name>
    <dbReference type="NCBI Taxonomy" id="2304604"/>
    <lineage>
        <taxon>Bacteria</taxon>
        <taxon>Bacillati</taxon>
        <taxon>Cyanobacteriota</taxon>
        <taxon>Adonisia</taxon>
        <taxon>Adonisia turfae</taxon>
    </lineage>
</organism>
<dbReference type="InterPro" id="IPR037914">
    <property type="entry name" value="SpoVT-AbrB_sf"/>
</dbReference>
<accession>A0A6M0S9K8</accession>
<proteinExistence type="predicted"/>
<feature type="domain" description="SpoVT-AbrB" evidence="1">
    <location>
        <begin position="5"/>
        <end position="50"/>
    </location>
</feature>
<dbReference type="Gene3D" id="2.10.260.10">
    <property type="match status" value="1"/>
</dbReference>
<name>A0A6M0S9K8_9CYAN</name>
<dbReference type="AlphaFoldDB" id="A0A6M0S9K8"/>
<evidence type="ECO:0000313" key="3">
    <source>
        <dbReference type="Proteomes" id="UP000473574"/>
    </source>
</evidence>
<evidence type="ECO:0000259" key="1">
    <source>
        <dbReference type="SMART" id="SM00966"/>
    </source>
</evidence>
<dbReference type="Pfam" id="PF04014">
    <property type="entry name" value="MazE_antitoxin"/>
    <property type="match status" value="1"/>
</dbReference>
<dbReference type="RefSeq" id="WP_163665966.1">
    <property type="nucleotide sequence ID" value="NZ_QZCE01000002.1"/>
</dbReference>
<protein>
    <submittedName>
        <fullName evidence="2">AbrB/MazE/SpoVT family DNA-binding domain-containing protein</fullName>
    </submittedName>
</protein>
<comment type="caution">
    <text evidence="2">The sequence shown here is derived from an EMBL/GenBank/DDBJ whole genome shotgun (WGS) entry which is preliminary data.</text>
</comment>
<dbReference type="NCBIfam" id="TIGR01439">
    <property type="entry name" value="lp_hng_hel_AbrB"/>
    <property type="match status" value="1"/>
</dbReference>
<dbReference type="InterPro" id="IPR007159">
    <property type="entry name" value="SpoVT-AbrB_dom"/>
</dbReference>
<sequence>MNYTVHMYDNGRIIIPAPIRRKWNLEPGQDLIIEEEDGIATIMTRKKSIKALKKEIQESIPEDISLVDQLIQERRLAAEQE</sequence>
<dbReference type="SUPFAM" id="SSF89447">
    <property type="entry name" value="AbrB/MazE/MraZ-like"/>
    <property type="match status" value="1"/>
</dbReference>
<gene>
    <name evidence="2" type="ORF">D0962_20515</name>
</gene>
<evidence type="ECO:0000313" key="2">
    <source>
        <dbReference type="EMBL" id="NEZ65129.1"/>
    </source>
</evidence>
<dbReference type="SMART" id="SM00966">
    <property type="entry name" value="SpoVT_AbrB"/>
    <property type="match status" value="1"/>
</dbReference>